<keyword evidence="5" id="KW-0732">Signal</keyword>
<evidence type="ECO:0000256" key="4">
    <source>
        <dbReference type="SAM" id="MobiDB-lite"/>
    </source>
</evidence>
<dbReference type="Pfam" id="PF01476">
    <property type="entry name" value="LysM"/>
    <property type="match status" value="1"/>
</dbReference>
<dbReference type="Gene3D" id="3.20.20.80">
    <property type="entry name" value="Glycosidases"/>
    <property type="match status" value="1"/>
</dbReference>
<feature type="compositionally biased region" description="Pro residues" evidence="4">
    <location>
        <begin position="247"/>
        <end position="259"/>
    </location>
</feature>
<dbReference type="CDD" id="cd00118">
    <property type="entry name" value="LysM"/>
    <property type="match status" value="1"/>
</dbReference>
<dbReference type="GO" id="GO:0016052">
    <property type="term" value="P:carbohydrate catabolic process"/>
    <property type="evidence" value="ECO:0007669"/>
    <property type="project" value="TreeGrafter"/>
</dbReference>
<evidence type="ECO:0000313" key="8">
    <source>
        <dbReference type="Proteomes" id="UP000829452"/>
    </source>
</evidence>
<dbReference type="GO" id="GO:0009253">
    <property type="term" value="P:peptidoglycan catabolic process"/>
    <property type="evidence" value="ECO:0007669"/>
    <property type="project" value="InterPro"/>
</dbReference>
<comment type="similarity">
    <text evidence="1">Belongs to the glycosyl hydrolase 25 family.</text>
</comment>
<evidence type="ECO:0000256" key="3">
    <source>
        <dbReference type="ARBA" id="ARBA00023295"/>
    </source>
</evidence>
<keyword evidence="3" id="KW-0326">Glycosidase</keyword>
<evidence type="ECO:0000256" key="5">
    <source>
        <dbReference type="SAM" id="SignalP"/>
    </source>
</evidence>
<proteinExistence type="inferred from homology"/>
<dbReference type="SUPFAM" id="SSF54106">
    <property type="entry name" value="LysM domain"/>
    <property type="match status" value="1"/>
</dbReference>
<dbReference type="InterPro" id="IPR017853">
    <property type="entry name" value="GH"/>
</dbReference>
<dbReference type="SMART" id="SM00641">
    <property type="entry name" value="Glyco_25"/>
    <property type="match status" value="1"/>
</dbReference>
<accession>A0A9Q8QWM0</accession>
<gene>
    <name evidence="7" type="ORF">G8B11_01045</name>
</gene>
<name>A0A9Q8QWM0_BIFLL</name>
<dbReference type="PROSITE" id="PS51904">
    <property type="entry name" value="GLYCOSYL_HYDROL_F25_2"/>
    <property type="match status" value="1"/>
</dbReference>
<dbReference type="GO" id="GO:0003796">
    <property type="term" value="F:lysozyme activity"/>
    <property type="evidence" value="ECO:0007669"/>
    <property type="project" value="InterPro"/>
</dbReference>
<feature type="domain" description="LysM" evidence="6">
    <location>
        <begin position="321"/>
        <end position="345"/>
    </location>
</feature>
<dbReference type="Gene3D" id="3.10.350.10">
    <property type="entry name" value="LysM domain"/>
    <property type="match status" value="1"/>
</dbReference>
<dbReference type="InterPro" id="IPR002053">
    <property type="entry name" value="Glyco_hydro_25"/>
</dbReference>
<dbReference type="Proteomes" id="UP000829452">
    <property type="component" value="Chromosome"/>
</dbReference>
<protein>
    <submittedName>
        <fullName evidence="7">LysM peptidoglycan-binding domain-containing protein</fullName>
    </submittedName>
</protein>
<dbReference type="InterPro" id="IPR036779">
    <property type="entry name" value="LysM_dom_sf"/>
</dbReference>
<sequence>MLVRNRNRPNIIIRVIALLAAVLLGLSPASALAADMIDVSSWQTGINVTTTGAQIVVAKATESTNYVNPDCDRVVQQALAAGQGVGVYHFANTANSPQAEAEWFNRNTEGYIGRGIVPILDWEPSQPWNVEWAAQWVDAVRARWNTIPIIYMNQSTENSYDWSPLVQRNVGLWIAAYTLGYTPIYGFNPPSRQPVLRNWPFAVAWQYTSTGRVDGWAGSLDLSVVYGDLETWYAYAGSRPDGTVNPTPAPEPAPEPTPQPSTGSCGPDCRVIQSGQYVSMFWSDWWNVSVPSGNPNRVFPGDTVCHNGGAASAGNGGRTVTVRPGDTLSGIGARLGINWTQLTGYRSGNPSLIYPGEILHY</sequence>
<dbReference type="EMBL" id="CP049772">
    <property type="protein sequence ID" value="UNL82719.1"/>
    <property type="molecule type" value="Genomic_DNA"/>
</dbReference>
<evidence type="ECO:0000313" key="7">
    <source>
        <dbReference type="EMBL" id="UNL82719.1"/>
    </source>
</evidence>
<dbReference type="InterPro" id="IPR018077">
    <property type="entry name" value="Glyco_hydro_fam25_subgr"/>
</dbReference>
<keyword evidence="2" id="KW-0378">Hydrolase</keyword>
<dbReference type="SUPFAM" id="SSF51445">
    <property type="entry name" value="(Trans)glycosidases"/>
    <property type="match status" value="1"/>
</dbReference>
<dbReference type="InterPro" id="IPR018392">
    <property type="entry name" value="LysM"/>
</dbReference>
<dbReference type="GO" id="GO:0016998">
    <property type="term" value="P:cell wall macromolecule catabolic process"/>
    <property type="evidence" value="ECO:0007669"/>
    <property type="project" value="InterPro"/>
</dbReference>
<dbReference type="PANTHER" id="PTHR34135">
    <property type="entry name" value="LYSOZYME"/>
    <property type="match status" value="1"/>
</dbReference>
<feature type="chain" id="PRO_5040165873" evidence="5">
    <location>
        <begin position="34"/>
        <end position="361"/>
    </location>
</feature>
<organism evidence="7 8">
    <name type="scientific">Bifidobacterium longum subsp. longum</name>
    <dbReference type="NCBI Taxonomy" id="1679"/>
    <lineage>
        <taxon>Bacteria</taxon>
        <taxon>Bacillati</taxon>
        <taxon>Actinomycetota</taxon>
        <taxon>Actinomycetes</taxon>
        <taxon>Bifidobacteriales</taxon>
        <taxon>Bifidobacteriaceae</taxon>
        <taxon>Bifidobacterium</taxon>
    </lineage>
</organism>
<reference evidence="7" key="1">
    <citation type="submission" date="2020-02" db="EMBL/GenBank/DDBJ databases">
        <title>The Isolation and identification of Lactobacillus and Bifidobacterium species from dairy as potential probiotics for calf scour mitigation.</title>
        <authorList>
            <person name="Dhadda K."/>
            <person name="Guan L."/>
            <person name="Chen Y."/>
            <person name="Malmuthuge N."/>
        </authorList>
    </citation>
    <scope>NUCLEOTIDE SEQUENCE</scope>
    <source>
        <strain evidence="7">B1</strain>
    </source>
</reference>
<evidence type="ECO:0000256" key="2">
    <source>
        <dbReference type="ARBA" id="ARBA00022801"/>
    </source>
</evidence>
<dbReference type="Pfam" id="PF01183">
    <property type="entry name" value="Glyco_hydro_25"/>
    <property type="match status" value="1"/>
</dbReference>
<evidence type="ECO:0000259" key="6">
    <source>
        <dbReference type="Pfam" id="PF01476"/>
    </source>
</evidence>
<dbReference type="AlphaFoldDB" id="A0A9Q8QWM0"/>
<feature type="signal peptide" evidence="5">
    <location>
        <begin position="1"/>
        <end position="33"/>
    </location>
</feature>
<feature type="region of interest" description="Disordered" evidence="4">
    <location>
        <begin position="240"/>
        <end position="265"/>
    </location>
</feature>
<dbReference type="PANTHER" id="PTHR34135:SF2">
    <property type="entry name" value="LYSOZYME"/>
    <property type="match status" value="1"/>
</dbReference>
<evidence type="ECO:0000256" key="1">
    <source>
        <dbReference type="ARBA" id="ARBA00010646"/>
    </source>
</evidence>